<dbReference type="Proteomes" id="UP000828390">
    <property type="component" value="Unassembled WGS sequence"/>
</dbReference>
<feature type="transmembrane region" description="Helical" evidence="7">
    <location>
        <begin position="256"/>
        <end position="277"/>
    </location>
</feature>
<dbReference type="PROSITE" id="PS00237">
    <property type="entry name" value="G_PROTEIN_RECEP_F1_1"/>
    <property type="match status" value="1"/>
</dbReference>
<evidence type="ECO:0000256" key="5">
    <source>
        <dbReference type="ARBA" id="ARBA00023136"/>
    </source>
</evidence>
<evidence type="ECO:0000256" key="1">
    <source>
        <dbReference type="ARBA" id="ARBA00004651"/>
    </source>
</evidence>
<dbReference type="GO" id="GO:0005886">
    <property type="term" value="C:plasma membrane"/>
    <property type="evidence" value="ECO:0007669"/>
    <property type="project" value="UniProtKB-SubCell"/>
</dbReference>
<reference evidence="9" key="1">
    <citation type="journal article" date="2019" name="bioRxiv">
        <title>The Genome of the Zebra Mussel, Dreissena polymorpha: A Resource for Invasive Species Research.</title>
        <authorList>
            <person name="McCartney M.A."/>
            <person name="Auch B."/>
            <person name="Kono T."/>
            <person name="Mallez S."/>
            <person name="Zhang Y."/>
            <person name="Obille A."/>
            <person name="Becker A."/>
            <person name="Abrahante J.E."/>
            <person name="Garbe J."/>
            <person name="Badalamenti J.P."/>
            <person name="Herman A."/>
            <person name="Mangelson H."/>
            <person name="Liachko I."/>
            <person name="Sullivan S."/>
            <person name="Sone E.D."/>
            <person name="Koren S."/>
            <person name="Silverstein K.A.T."/>
            <person name="Beckman K.B."/>
            <person name="Gohl D.M."/>
        </authorList>
    </citation>
    <scope>NUCLEOTIDE SEQUENCE</scope>
    <source>
        <strain evidence="9">Duluth1</strain>
        <tissue evidence="9">Whole animal</tissue>
    </source>
</reference>
<evidence type="ECO:0000256" key="3">
    <source>
        <dbReference type="ARBA" id="ARBA00022692"/>
    </source>
</evidence>
<keyword evidence="2" id="KW-1003">Cell membrane</keyword>
<comment type="caution">
    <text evidence="9">The sequence shown here is derived from an EMBL/GenBank/DDBJ whole genome shotgun (WGS) entry which is preliminary data.</text>
</comment>
<keyword evidence="3 6" id="KW-0812">Transmembrane</keyword>
<evidence type="ECO:0000313" key="9">
    <source>
        <dbReference type="EMBL" id="KAH3872955.1"/>
    </source>
</evidence>
<feature type="transmembrane region" description="Helical" evidence="7">
    <location>
        <begin position="205"/>
        <end position="227"/>
    </location>
</feature>
<feature type="transmembrane region" description="Helical" evidence="7">
    <location>
        <begin position="40"/>
        <end position="65"/>
    </location>
</feature>
<dbReference type="PRINTS" id="PR00237">
    <property type="entry name" value="GPCRRHODOPSN"/>
</dbReference>
<feature type="transmembrane region" description="Helical" evidence="7">
    <location>
        <begin position="116"/>
        <end position="138"/>
    </location>
</feature>
<evidence type="ECO:0000259" key="8">
    <source>
        <dbReference type="PROSITE" id="PS50262"/>
    </source>
</evidence>
<dbReference type="SMART" id="SM01381">
    <property type="entry name" value="7TM_GPCR_Srsx"/>
    <property type="match status" value="1"/>
</dbReference>
<organism evidence="9 10">
    <name type="scientific">Dreissena polymorpha</name>
    <name type="common">Zebra mussel</name>
    <name type="synonym">Mytilus polymorpha</name>
    <dbReference type="NCBI Taxonomy" id="45954"/>
    <lineage>
        <taxon>Eukaryota</taxon>
        <taxon>Metazoa</taxon>
        <taxon>Spiralia</taxon>
        <taxon>Lophotrochozoa</taxon>
        <taxon>Mollusca</taxon>
        <taxon>Bivalvia</taxon>
        <taxon>Autobranchia</taxon>
        <taxon>Heteroconchia</taxon>
        <taxon>Euheterodonta</taxon>
        <taxon>Imparidentia</taxon>
        <taxon>Neoheterodontei</taxon>
        <taxon>Myida</taxon>
        <taxon>Dreissenoidea</taxon>
        <taxon>Dreissenidae</taxon>
        <taxon>Dreissena</taxon>
    </lineage>
</organism>
<name>A0A9D4RNN0_DREPO</name>
<evidence type="ECO:0000256" key="6">
    <source>
        <dbReference type="RuleBase" id="RU000688"/>
    </source>
</evidence>
<feature type="transmembrane region" description="Helical" evidence="7">
    <location>
        <begin position="77"/>
        <end position="96"/>
    </location>
</feature>
<keyword evidence="5 7" id="KW-0472">Membrane</keyword>
<accession>A0A9D4RNN0</accession>
<feature type="transmembrane region" description="Helical" evidence="7">
    <location>
        <begin position="159"/>
        <end position="179"/>
    </location>
</feature>
<comment type="subcellular location">
    <subcellularLocation>
        <location evidence="1">Cell membrane</location>
        <topology evidence="1">Multi-pass membrane protein</topology>
    </subcellularLocation>
</comment>
<keyword evidence="4 7" id="KW-1133">Transmembrane helix</keyword>
<dbReference type="Gene3D" id="1.20.1070.10">
    <property type="entry name" value="Rhodopsin 7-helix transmembrane proteins"/>
    <property type="match status" value="1"/>
</dbReference>
<feature type="transmembrane region" description="Helical" evidence="7">
    <location>
        <begin position="289"/>
        <end position="308"/>
    </location>
</feature>
<dbReference type="PANTHER" id="PTHR22750">
    <property type="entry name" value="G-PROTEIN COUPLED RECEPTOR"/>
    <property type="match status" value="1"/>
</dbReference>
<evidence type="ECO:0000256" key="4">
    <source>
        <dbReference type="ARBA" id="ARBA00022989"/>
    </source>
</evidence>
<keyword evidence="6" id="KW-0297">G-protein coupled receptor</keyword>
<keyword evidence="6" id="KW-0807">Transducer</keyword>
<keyword evidence="6" id="KW-0675">Receptor</keyword>
<proteinExistence type="inferred from homology"/>
<gene>
    <name evidence="9" type="ORF">DPMN_036178</name>
</gene>
<dbReference type="InterPro" id="IPR000276">
    <property type="entry name" value="GPCR_Rhodpsn"/>
</dbReference>
<dbReference type="EMBL" id="JAIWYP010000002">
    <property type="protein sequence ID" value="KAH3872955.1"/>
    <property type="molecule type" value="Genomic_DNA"/>
</dbReference>
<dbReference type="PROSITE" id="PS50262">
    <property type="entry name" value="G_PROTEIN_RECEP_F1_2"/>
    <property type="match status" value="1"/>
</dbReference>
<reference evidence="9" key="2">
    <citation type="submission" date="2020-11" db="EMBL/GenBank/DDBJ databases">
        <authorList>
            <person name="McCartney M.A."/>
            <person name="Auch B."/>
            <person name="Kono T."/>
            <person name="Mallez S."/>
            <person name="Becker A."/>
            <person name="Gohl D.M."/>
            <person name="Silverstein K.A.T."/>
            <person name="Koren S."/>
            <person name="Bechman K.B."/>
            <person name="Herman A."/>
            <person name="Abrahante J.E."/>
            <person name="Garbe J."/>
        </authorList>
    </citation>
    <scope>NUCLEOTIDE SEQUENCE</scope>
    <source>
        <strain evidence="9">Duluth1</strain>
        <tissue evidence="9">Whole animal</tissue>
    </source>
</reference>
<evidence type="ECO:0000256" key="2">
    <source>
        <dbReference type="ARBA" id="ARBA00022475"/>
    </source>
</evidence>
<protein>
    <recommendedName>
        <fullName evidence="8">G-protein coupled receptors family 1 profile domain-containing protein</fullName>
    </recommendedName>
</protein>
<dbReference type="GO" id="GO:0004930">
    <property type="term" value="F:G protein-coupled receptor activity"/>
    <property type="evidence" value="ECO:0007669"/>
    <property type="project" value="UniProtKB-KW"/>
</dbReference>
<evidence type="ECO:0000256" key="7">
    <source>
        <dbReference type="SAM" id="Phobius"/>
    </source>
</evidence>
<feature type="domain" description="G-protein coupled receptors family 1 profile" evidence="8">
    <location>
        <begin position="58"/>
        <end position="306"/>
    </location>
</feature>
<dbReference type="InterPro" id="IPR017452">
    <property type="entry name" value="GPCR_Rhodpsn_7TM"/>
</dbReference>
<evidence type="ECO:0000313" key="10">
    <source>
        <dbReference type="Proteomes" id="UP000828390"/>
    </source>
</evidence>
<comment type="similarity">
    <text evidence="6">Belongs to the G-protein coupled receptor 1 family.</text>
</comment>
<dbReference type="Pfam" id="PF00001">
    <property type="entry name" value="7tm_1"/>
    <property type="match status" value="1"/>
</dbReference>
<dbReference type="AlphaFoldDB" id="A0A9D4RNN0"/>
<dbReference type="SUPFAM" id="SSF81321">
    <property type="entry name" value="Family A G protein-coupled receptor-like"/>
    <property type="match status" value="1"/>
</dbReference>
<sequence>MENSFASKRNITYNTESVVIVPDLFQEDEFSDVRTLVRAYYLYFFIIESILVIPTVFGNALILLALVKYRALRRVKAFLLVGNLAAADLLVGLVAIPMNLVSMASLRYSHSVQFCFWHVCIMYTSVLASVVNLFLLSLERFDAIVNPFCHHKLFTTRRVYFMMIFAWIVVGIFGFSPFYRNLPTASGDHYECRTKTVFPSGYLTVFNVITLICVLLSTSFFIFLVYIARNSLRKFTKTSRRLYRQKVKRELRRTRNLLIISGIFIVCWAPYCIVSLVPSRDHTVLIAKSWLASLGVVNSSLNWVVFGVKSVSFRSAFKNIVTCACRRNRLQLEHSR</sequence>
<keyword evidence="10" id="KW-1185">Reference proteome</keyword>